<organism evidence="1 2">
    <name type="scientific">Trichormus variabilis NIES-23</name>
    <dbReference type="NCBI Taxonomy" id="1973479"/>
    <lineage>
        <taxon>Bacteria</taxon>
        <taxon>Bacillati</taxon>
        <taxon>Cyanobacteriota</taxon>
        <taxon>Cyanophyceae</taxon>
        <taxon>Nostocales</taxon>
        <taxon>Nostocaceae</taxon>
        <taxon>Trichormus</taxon>
    </lineage>
</organism>
<proteinExistence type="predicted"/>
<sequence length="93" mass="10417">MNPIASINTIIEQQPYPLLFATISGSHLYGFPSPDSDYDLRGVHILPVQEVVGLQTGAETIEFSELRESLEIDLVTHDIRKFSLLLLKKMAMC</sequence>
<dbReference type="Proteomes" id="UP000217507">
    <property type="component" value="Chromosome"/>
</dbReference>
<evidence type="ECO:0000313" key="2">
    <source>
        <dbReference type="Proteomes" id="UP000217507"/>
    </source>
</evidence>
<evidence type="ECO:0008006" key="3">
    <source>
        <dbReference type="Google" id="ProtNLM"/>
    </source>
</evidence>
<dbReference type="AlphaFoldDB" id="A0A1Z4KQ04"/>
<gene>
    <name evidence="1" type="ORF">NIES23_37750</name>
</gene>
<evidence type="ECO:0000313" key="1">
    <source>
        <dbReference type="EMBL" id="BAY70963.1"/>
    </source>
</evidence>
<dbReference type="Pfam" id="PF10127">
    <property type="entry name" value="RlaP"/>
    <property type="match status" value="1"/>
</dbReference>
<protein>
    <recommendedName>
        <fullName evidence="3">Nucleotidyltransferase</fullName>
    </recommendedName>
</protein>
<reference evidence="1 2" key="1">
    <citation type="submission" date="2017-06" db="EMBL/GenBank/DDBJ databases">
        <title>Genome sequencing of cyanobaciteial culture collection at National Institute for Environmental Studies (NIES).</title>
        <authorList>
            <person name="Hirose Y."/>
            <person name="Shimura Y."/>
            <person name="Fujisawa T."/>
            <person name="Nakamura Y."/>
            <person name="Kawachi M."/>
        </authorList>
    </citation>
    <scope>NUCLEOTIDE SEQUENCE [LARGE SCALE GENOMIC DNA]</scope>
    <source>
        <strain evidence="1 2">NIES-23</strain>
    </source>
</reference>
<dbReference type="PANTHER" id="PTHR34817">
    <property type="entry name" value="NUCLEOTIDYLTRANSFERASE"/>
    <property type="match status" value="1"/>
</dbReference>
<accession>A0A1Z4KQ04</accession>
<dbReference type="PANTHER" id="PTHR34817:SF1">
    <property type="entry name" value="NUCLEOTIDYLTRANSFERASE"/>
    <property type="match status" value="1"/>
</dbReference>
<dbReference type="EMBL" id="AP018216">
    <property type="protein sequence ID" value="BAY70963.1"/>
    <property type="molecule type" value="Genomic_DNA"/>
</dbReference>
<name>A0A1Z4KQ04_ANAVA</name>
<dbReference type="InterPro" id="IPR018775">
    <property type="entry name" value="RlaP"/>
</dbReference>